<feature type="active site" evidence="1">
    <location>
        <position position="41"/>
    </location>
</feature>
<dbReference type="GO" id="GO:0003725">
    <property type="term" value="F:double-stranded RNA binding"/>
    <property type="evidence" value="ECO:0007669"/>
    <property type="project" value="InterPro"/>
</dbReference>
<dbReference type="Pfam" id="PF00708">
    <property type="entry name" value="Acylphosphatase"/>
    <property type="match status" value="1"/>
</dbReference>
<organism evidence="4 5">
    <name type="scientific">Salmonella enterica subsp. enterica serovar Poona</name>
    <dbReference type="NCBI Taxonomy" id="436295"/>
    <lineage>
        <taxon>Bacteria</taxon>
        <taxon>Pseudomonadati</taxon>
        <taxon>Pseudomonadota</taxon>
        <taxon>Gammaproteobacteria</taxon>
        <taxon>Enterobacterales</taxon>
        <taxon>Enterobacteriaceae</taxon>
        <taxon>Salmonella</taxon>
    </lineage>
</organism>
<dbReference type="FunFam" id="3.30.70.100:FF:000039">
    <property type="entry name" value="Carbamoyltransferase HypF"/>
    <property type="match status" value="1"/>
</dbReference>
<comment type="caution">
    <text evidence="4">The sequence shown here is derived from an EMBL/GenBank/DDBJ whole genome shotgun (WGS) entry which is preliminary data.</text>
</comment>
<evidence type="ECO:0000313" key="4">
    <source>
        <dbReference type="EMBL" id="TGD49985.1"/>
    </source>
</evidence>
<dbReference type="AlphaFoldDB" id="A0A4Z0L1R9"/>
<dbReference type="GO" id="GO:0008270">
    <property type="term" value="F:zinc ion binding"/>
    <property type="evidence" value="ECO:0007669"/>
    <property type="project" value="InterPro"/>
</dbReference>
<gene>
    <name evidence="4" type="ORF">C9F07_25195</name>
</gene>
<dbReference type="InterPro" id="IPR001792">
    <property type="entry name" value="Acylphosphatase-like_dom"/>
</dbReference>
<dbReference type="InterPro" id="IPR017968">
    <property type="entry name" value="Acylphosphatase_CS"/>
</dbReference>
<feature type="region of interest" description="Disordered" evidence="2">
    <location>
        <begin position="261"/>
        <end position="283"/>
    </location>
</feature>
<sequence length="283" mass="31214">MAIDTPSGVQLRIRGKVQGVGFRPFVWQLAQQLRLHGDVCNDGDGVVVRLLEEPSQFIAALYQDCPPLARIDSVEHASLIWERAPTDFTIRQSAGGSMNTQIVPDAATCPACLAEMNTPGERRYRYPFINCTHCGPRFTIIRAMPYDRPFTVMAAFPLCPECDSEYRDPYDRRFHAQPVACPSCGPHLEWRSQHERAEKEAALQAAVAQLNAGGSIAVQGLGGFHLACDARNDNAVAMLRARKHRPAKPLAVMLPTAQTLPRAARSLQPTRAAPIGRGDKQYE</sequence>
<feature type="non-terminal residue" evidence="4">
    <location>
        <position position="283"/>
    </location>
</feature>
<dbReference type="GO" id="GO:0003998">
    <property type="term" value="F:acylphosphatase activity"/>
    <property type="evidence" value="ECO:0007669"/>
    <property type="project" value="UniProtKB-EC"/>
</dbReference>
<keyword evidence="1" id="KW-0378">Hydrolase</keyword>
<feature type="active site" evidence="1">
    <location>
        <position position="23"/>
    </location>
</feature>
<evidence type="ECO:0000256" key="1">
    <source>
        <dbReference type="PROSITE-ProRule" id="PRU00520"/>
    </source>
</evidence>
<keyword evidence="4" id="KW-0808">Transferase</keyword>
<evidence type="ECO:0000256" key="2">
    <source>
        <dbReference type="SAM" id="MobiDB-lite"/>
    </source>
</evidence>
<dbReference type="InterPro" id="IPR006070">
    <property type="entry name" value="Sua5-like_dom"/>
</dbReference>
<dbReference type="PROSITE" id="PS00150">
    <property type="entry name" value="ACYLPHOSPHATASE_1"/>
    <property type="match status" value="1"/>
</dbReference>
<dbReference type="EC" id="3.6.1.7" evidence="1"/>
<comment type="catalytic activity">
    <reaction evidence="1">
        <text>an acyl phosphate + H2O = a carboxylate + phosphate + H(+)</text>
        <dbReference type="Rhea" id="RHEA:14965"/>
        <dbReference type="ChEBI" id="CHEBI:15377"/>
        <dbReference type="ChEBI" id="CHEBI:15378"/>
        <dbReference type="ChEBI" id="CHEBI:29067"/>
        <dbReference type="ChEBI" id="CHEBI:43474"/>
        <dbReference type="ChEBI" id="CHEBI:59918"/>
        <dbReference type="EC" id="3.6.1.7"/>
    </reaction>
</comment>
<dbReference type="Pfam" id="PF07503">
    <property type="entry name" value="zf-HYPF"/>
    <property type="match status" value="2"/>
</dbReference>
<dbReference type="SUPFAM" id="SSF54975">
    <property type="entry name" value="Acylphosphatase/BLUF domain-like"/>
    <property type="match status" value="1"/>
</dbReference>
<dbReference type="Gene3D" id="3.30.70.100">
    <property type="match status" value="1"/>
</dbReference>
<dbReference type="Gene3D" id="3.90.870.30">
    <property type="match status" value="1"/>
</dbReference>
<evidence type="ECO:0000313" key="5">
    <source>
        <dbReference type="Proteomes" id="UP000298196"/>
    </source>
</evidence>
<reference evidence="4 5" key="1">
    <citation type="submission" date="2018-03" db="EMBL/GenBank/DDBJ databases">
        <title>Non-Typhoidal Salmonella genome sequencing and assembly.</title>
        <authorList>
            <person name="Matchawe C."/>
        </authorList>
    </citation>
    <scope>NUCLEOTIDE SEQUENCE [LARGE SCALE GENOMIC DNA]</scope>
    <source>
        <strain evidence="4 5">22sa</strain>
    </source>
</reference>
<keyword evidence="5" id="KW-1185">Reference proteome</keyword>
<accession>A0A4Z0L1R9</accession>
<dbReference type="PROSITE" id="PS51160">
    <property type="entry name" value="ACYLPHOSPHATASE_3"/>
    <property type="match status" value="1"/>
</dbReference>
<proteinExistence type="predicted"/>
<dbReference type="Pfam" id="PF01300">
    <property type="entry name" value="Sua5_yciO_yrdC"/>
    <property type="match status" value="1"/>
</dbReference>
<dbReference type="InterPro" id="IPR036046">
    <property type="entry name" value="Acylphosphatase-like_dom_sf"/>
</dbReference>
<feature type="domain" description="Acylphosphatase-like" evidence="3">
    <location>
        <begin position="8"/>
        <end position="92"/>
    </location>
</feature>
<dbReference type="GO" id="GO:0051604">
    <property type="term" value="P:protein maturation"/>
    <property type="evidence" value="ECO:0007669"/>
    <property type="project" value="TreeGrafter"/>
</dbReference>
<name>A0A4Z0L1R9_SALET</name>
<protein>
    <recommendedName>
        <fullName evidence="1">acylphosphatase</fullName>
        <ecNumber evidence="1">3.6.1.7</ecNumber>
    </recommendedName>
</protein>
<dbReference type="SUPFAM" id="SSF55821">
    <property type="entry name" value="YrdC/RibB"/>
    <property type="match status" value="1"/>
</dbReference>
<dbReference type="InterPro" id="IPR011125">
    <property type="entry name" value="Znf_HypF"/>
</dbReference>
<dbReference type="PANTHER" id="PTHR42959">
    <property type="entry name" value="CARBAMOYLTRANSFERASE"/>
    <property type="match status" value="1"/>
</dbReference>
<dbReference type="PANTHER" id="PTHR42959:SF1">
    <property type="entry name" value="CARBAMOYLTRANSFERASE HYPF"/>
    <property type="match status" value="1"/>
</dbReference>
<dbReference type="EMBL" id="PYKI01002540">
    <property type="protein sequence ID" value="TGD49985.1"/>
    <property type="molecule type" value="Genomic_DNA"/>
</dbReference>
<dbReference type="InterPro" id="IPR017945">
    <property type="entry name" value="DHBP_synth_RibB-like_a/b_dom"/>
</dbReference>
<dbReference type="Proteomes" id="UP000298196">
    <property type="component" value="Unassembled WGS sequence"/>
</dbReference>
<evidence type="ECO:0000259" key="3">
    <source>
        <dbReference type="PROSITE" id="PS51160"/>
    </source>
</evidence>
<dbReference type="GO" id="GO:0016743">
    <property type="term" value="F:carboxyl- or carbamoyltransferase activity"/>
    <property type="evidence" value="ECO:0007669"/>
    <property type="project" value="TreeGrafter"/>
</dbReference>
<dbReference type="InterPro" id="IPR051060">
    <property type="entry name" value="Carbamoyltrans_HypF-like"/>
</dbReference>